<comment type="caution">
    <text evidence="11">The sequence shown here is derived from an EMBL/GenBank/DDBJ whole genome shotgun (WGS) entry which is preliminary data.</text>
</comment>
<evidence type="ECO:0000313" key="12">
    <source>
        <dbReference type="Proteomes" id="UP001152523"/>
    </source>
</evidence>
<proteinExistence type="inferred from homology"/>
<keyword evidence="3" id="KW-0238">DNA-binding</keyword>
<gene>
    <name evidence="10" type="ORF">CEPIT_LOCUS21731</name>
    <name evidence="11" type="ORF">CEPIT_LOCUS38959</name>
</gene>
<evidence type="ECO:0000313" key="11">
    <source>
        <dbReference type="EMBL" id="CAH9141216.1"/>
    </source>
</evidence>
<dbReference type="PANTHER" id="PTHR32096">
    <property type="entry name" value="WRKY TRANSCRIPTION FACTOR 30-RELATED-RELATED"/>
    <property type="match status" value="1"/>
</dbReference>
<evidence type="ECO:0000256" key="6">
    <source>
        <dbReference type="ARBA" id="ARBA00059805"/>
    </source>
</evidence>
<evidence type="ECO:0000256" key="1">
    <source>
        <dbReference type="ARBA" id="ARBA00004123"/>
    </source>
</evidence>
<dbReference type="Gene3D" id="2.20.25.80">
    <property type="entry name" value="WRKY domain"/>
    <property type="match status" value="1"/>
</dbReference>
<dbReference type="EMBL" id="CAMAPF010000354">
    <property type="protein sequence ID" value="CAH9117048.1"/>
    <property type="molecule type" value="Genomic_DNA"/>
</dbReference>
<dbReference type="InterPro" id="IPR003657">
    <property type="entry name" value="WRKY_dom"/>
</dbReference>
<accession>A0AAV0FZV0</accession>
<dbReference type="InterPro" id="IPR044810">
    <property type="entry name" value="WRKY_plant"/>
</dbReference>
<keyword evidence="4" id="KW-0804">Transcription</keyword>
<evidence type="ECO:0000259" key="9">
    <source>
        <dbReference type="PROSITE" id="PS50811"/>
    </source>
</evidence>
<evidence type="ECO:0000256" key="8">
    <source>
        <dbReference type="SAM" id="MobiDB-lite"/>
    </source>
</evidence>
<dbReference type="FunFam" id="2.20.25.80:FF:000005">
    <property type="entry name" value="probable WRKY transcription factor 14"/>
    <property type="match status" value="1"/>
</dbReference>
<keyword evidence="2" id="KW-0805">Transcription regulation</keyword>
<dbReference type="SUPFAM" id="SSF118290">
    <property type="entry name" value="WRKY DNA-binding domain"/>
    <property type="match status" value="1"/>
</dbReference>
<dbReference type="EMBL" id="CAMAPF010001029">
    <property type="protein sequence ID" value="CAH9141216.1"/>
    <property type="molecule type" value="Genomic_DNA"/>
</dbReference>
<dbReference type="GO" id="GO:0000976">
    <property type="term" value="F:transcription cis-regulatory region binding"/>
    <property type="evidence" value="ECO:0007669"/>
    <property type="project" value="TreeGrafter"/>
</dbReference>
<keyword evidence="12" id="KW-1185">Reference proteome</keyword>
<dbReference type="AlphaFoldDB" id="A0AAV0FZV0"/>
<dbReference type="GO" id="GO:0005634">
    <property type="term" value="C:nucleus"/>
    <property type="evidence" value="ECO:0007669"/>
    <property type="project" value="UniProtKB-SubCell"/>
</dbReference>
<dbReference type="InterPro" id="IPR036576">
    <property type="entry name" value="WRKY_dom_sf"/>
</dbReference>
<feature type="region of interest" description="Disordered" evidence="8">
    <location>
        <begin position="312"/>
        <end position="332"/>
    </location>
</feature>
<feature type="domain" description="WRKY" evidence="9">
    <location>
        <begin position="210"/>
        <end position="276"/>
    </location>
</feature>
<name>A0AAV0FZV0_9ASTE</name>
<dbReference type="Pfam" id="PF03106">
    <property type="entry name" value="WRKY"/>
    <property type="match status" value="1"/>
</dbReference>
<evidence type="ECO:0000256" key="2">
    <source>
        <dbReference type="ARBA" id="ARBA00023015"/>
    </source>
</evidence>
<dbReference type="PANTHER" id="PTHR32096:SF18">
    <property type="entry name" value="DISEASE RESISTANCE PROTEIN RRS1B-RELATED"/>
    <property type="match status" value="1"/>
</dbReference>
<comment type="subcellular location">
    <subcellularLocation>
        <location evidence="1">Nucleus</location>
    </subcellularLocation>
</comment>
<keyword evidence="5" id="KW-0539">Nucleus</keyword>
<dbReference type="SMART" id="SM00774">
    <property type="entry name" value="WRKY"/>
    <property type="match status" value="1"/>
</dbReference>
<evidence type="ECO:0000256" key="4">
    <source>
        <dbReference type="ARBA" id="ARBA00023163"/>
    </source>
</evidence>
<dbReference type="GO" id="GO:0003700">
    <property type="term" value="F:DNA-binding transcription factor activity"/>
    <property type="evidence" value="ECO:0007669"/>
    <property type="project" value="InterPro"/>
</dbReference>
<organism evidence="11 12">
    <name type="scientific">Cuscuta epithymum</name>
    <dbReference type="NCBI Taxonomy" id="186058"/>
    <lineage>
        <taxon>Eukaryota</taxon>
        <taxon>Viridiplantae</taxon>
        <taxon>Streptophyta</taxon>
        <taxon>Embryophyta</taxon>
        <taxon>Tracheophyta</taxon>
        <taxon>Spermatophyta</taxon>
        <taxon>Magnoliopsida</taxon>
        <taxon>eudicotyledons</taxon>
        <taxon>Gunneridae</taxon>
        <taxon>Pentapetalae</taxon>
        <taxon>asterids</taxon>
        <taxon>lamiids</taxon>
        <taxon>Solanales</taxon>
        <taxon>Convolvulaceae</taxon>
        <taxon>Cuscuteae</taxon>
        <taxon>Cuscuta</taxon>
        <taxon>Cuscuta subgen. Cuscuta</taxon>
    </lineage>
</organism>
<dbReference type="Proteomes" id="UP001152523">
    <property type="component" value="Unassembled WGS sequence"/>
</dbReference>
<protein>
    <recommendedName>
        <fullName evidence="9">WRKY domain-containing protein</fullName>
    </recommendedName>
</protein>
<evidence type="ECO:0000256" key="3">
    <source>
        <dbReference type="ARBA" id="ARBA00023125"/>
    </source>
</evidence>
<dbReference type="PROSITE" id="PS50811">
    <property type="entry name" value="WRKY"/>
    <property type="match status" value="1"/>
</dbReference>
<evidence type="ECO:0000256" key="7">
    <source>
        <dbReference type="ARBA" id="ARBA00060761"/>
    </source>
</evidence>
<evidence type="ECO:0000256" key="5">
    <source>
        <dbReference type="ARBA" id="ARBA00023242"/>
    </source>
</evidence>
<sequence length="378" mass="41085">MENYQGDLTDIFSGALLASPAGNFSDTWQYPPTINDETGCMGYCYPPLDRRDFGDPFCSMPAGSPPAIFPEQLTGVKGCFELDLVDAAAGDGGGVHRTVAPTSLPELVLDDDGKRKAGAPACSVFSRKLRISPYSNHTPPPPTAASTVVFGAGNYEMKIPESRAADYTSDAVLQISLPRNTGVMKRSRKSLAAKKVVCVPAPEPANSRQSGEVVPSDLWAWRKYGQKPIKGSPYPRGYYRCSSSKGCSARKQVERSRTDPNTLVITYSSEHNHPWPTQKNALTGSTRFQPSKPELFSIGKQHNSTIQLLDEGPGKSAGDSHNRGQMSDFGLPADDHSSEDFFADLDEIEATTHSIPPFGFNDWSTTVYDNIIIHESQT</sequence>
<reference evidence="11" key="1">
    <citation type="submission" date="2022-07" db="EMBL/GenBank/DDBJ databases">
        <authorList>
            <person name="Macas J."/>
            <person name="Novak P."/>
            <person name="Neumann P."/>
        </authorList>
    </citation>
    <scope>NUCLEOTIDE SEQUENCE</scope>
</reference>
<evidence type="ECO:0000313" key="10">
    <source>
        <dbReference type="EMBL" id="CAH9117048.1"/>
    </source>
</evidence>
<comment type="similarity">
    <text evidence="7">Belongs to the WRKY group II-e family.</text>
</comment>
<comment type="function">
    <text evidence="6">Transcription factor. Interacts specifically with the W box (5'-(T)TGAC[CT]-3'), a frequently occurring elicitor-responsive cis-acting element.</text>
</comment>